<protein>
    <submittedName>
        <fullName evidence="2">Uncharacterized protein</fullName>
    </submittedName>
</protein>
<comment type="caution">
    <text evidence="2">The sequence shown here is derived from an EMBL/GenBank/DDBJ whole genome shotgun (WGS) entry which is preliminary data.</text>
</comment>
<keyword evidence="1" id="KW-1133">Transmembrane helix</keyword>
<reference evidence="2" key="1">
    <citation type="journal article" date="2015" name="Nature">
        <title>Complex archaea that bridge the gap between prokaryotes and eukaryotes.</title>
        <authorList>
            <person name="Spang A."/>
            <person name="Saw J.H."/>
            <person name="Jorgensen S.L."/>
            <person name="Zaremba-Niedzwiedzka K."/>
            <person name="Martijn J."/>
            <person name="Lind A.E."/>
            <person name="van Eijk R."/>
            <person name="Schleper C."/>
            <person name="Guy L."/>
            <person name="Ettema T.J."/>
        </authorList>
    </citation>
    <scope>NUCLEOTIDE SEQUENCE</scope>
</reference>
<evidence type="ECO:0000256" key="1">
    <source>
        <dbReference type="SAM" id="Phobius"/>
    </source>
</evidence>
<organism evidence="2">
    <name type="scientific">marine sediment metagenome</name>
    <dbReference type="NCBI Taxonomy" id="412755"/>
    <lineage>
        <taxon>unclassified sequences</taxon>
        <taxon>metagenomes</taxon>
        <taxon>ecological metagenomes</taxon>
    </lineage>
</organism>
<keyword evidence="1" id="KW-0812">Transmembrane</keyword>
<accession>A0A0F9A225</accession>
<gene>
    <name evidence="2" type="ORF">LCGC14_2624470</name>
</gene>
<dbReference type="EMBL" id="LAZR01044860">
    <property type="protein sequence ID" value="KKL03604.1"/>
    <property type="molecule type" value="Genomic_DNA"/>
</dbReference>
<feature type="non-terminal residue" evidence="2">
    <location>
        <position position="1"/>
    </location>
</feature>
<evidence type="ECO:0000313" key="2">
    <source>
        <dbReference type="EMBL" id="KKL03604.1"/>
    </source>
</evidence>
<feature type="transmembrane region" description="Helical" evidence="1">
    <location>
        <begin position="18"/>
        <end position="37"/>
    </location>
</feature>
<sequence length="128" mass="13996">DVDTAPFTEKDKDNPVDFVGAIAYYGVVSGLFYYSFINYATNQTSSITYDSNSPVNAAIGASQLNIHRPSDSESQYGVAFDGNNTLYIILENSGDGLDYLITYSITGDAFTIGVYQVRYLRRILTTGA</sequence>
<proteinExistence type="predicted"/>
<name>A0A0F9A225_9ZZZZ</name>
<dbReference type="AlphaFoldDB" id="A0A0F9A225"/>
<keyword evidence="1" id="KW-0472">Membrane</keyword>